<dbReference type="Gene3D" id="3.40.50.720">
    <property type="entry name" value="NAD(P)-binding Rossmann-like Domain"/>
    <property type="match status" value="1"/>
</dbReference>
<keyword evidence="3" id="KW-1185">Reference proteome</keyword>
<evidence type="ECO:0000313" key="2">
    <source>
        <dbReference type="EMBL" id="KAH7090618.1"/>
    </source>
</evidence>
<comment type="caution">
    <text evidence="2">The sequence shown here is derived from an EMBL/GenBank/DDBJ whole genome shotgun (WGS) entry which is preliminary data.</text>
</comment>
<dbReference type="InterPro" id="IPR036291">
    <property type="entry name" value="NAD(P)-bd_dom_sf"/>
</dbReference>
<dbReference type="InterPro" id="IPR052228">
    <property type="entry name" value="Sec_Metab_Biosynth_Oxidored"/>
</dbReference>
<protein>
    <recommendedName>
        <fullName evidence="4">NAD(P)-binding protein</fullName>
    </recommendedName>
</protein>
<dbReference type="GO" id="GO:0016491">
    <property type="term" value="F:oxidoreductase activity"/>
    <property type="evidence" value="ECO:0007669"/>
    <property type="project" value="UniProtKB-KW"/>
</dbReference>
<name>A0A8K0RAF5_9PLEO</name>
<evidence type="ECO:0000313" key="3">
    <source>
        <dbReference type="Proteomes" id="UP000813461"/>
    </source>
</evidence>
<dbReference type="OrthoDB" id="2898509at2759"/>
<dbReference type="EMBL" id="JAGMVJ010000005">
    <property type="protein sequence ID" value="KAH7090618.1"/>
    <property type="molecule type" value="Genomic_DNA"/>
</dbReference>
<accession>A0A8K0RAF5</accession>
<gene>
    <name evidence="2" type="ORF">FB567DRAFT_520258</name>
</gene>
<reference evidence="2" key="1">
    <citation type="journal article" date="2021" name="Nat. Commun.">
        <title>Genetic determinants of endophytism in the Arabidopsis root mycobiome.</title>
        <authorList>
            <person name="Mesny F."/>
            <person name="Miyauchi S."/>
            <person name="Thiergart T."/>
            <person name="Pickel B."/>
            <person name="Atanasova L."/>
            <person name="Karlsson M."/>
            <person name="Huettel B."/>
            <person name="Barry K.W."/>
            <person name="Haridas S."/>
            <person name="Chen C."/>
            <person name="Bauer D."/>
            <person name="Andreopoulos W."/>
            <person name="Pangilinan J."/>
            <person name="LaButti K."/>
            <person name="Riley R."/>
            <person name="Lipzen A."/>
            <person name="Clum A."/>
            <person name="Drula E."/>
            <person name="Henrissat B."/>
            <person name="Kohler A."/>
            <person name="Grigoriev I.V."/>
            <person name="Martin F.M."/>
            <person name="Hacquard S."/>
        </authorList>
    </citation>
    <scope>NUCLEOTIDE SEQUENCE</scope>
    <source>
        <strain evidence="2">MPI-SDFR-AT-0120</strain>
    </source>
</reference>
<dbReference type="AlphaFoldDB" id="A0A8K0RAF5"/>
<keyword evidence="1" id="KW-0560">Oxidoreductase</keyword>
<dbReference type="PANTHER" id="PTHR47534:SF3">
    <property type="entry name" value="ALCOHOL DEHYDROGENASE-LIKE C-TERMINAL DOMAIN-CONTAINING PROTEIN"/>
    <property type="match status" value="1"/>
</dbReference>
<sequence length="332" mass="36900">MVAYSKIKACNALINNDTAPRVAVFVGGTSGIGQITIKALVATGVSLKIYLVGRKSSYERAKDFIQEMHNLNPDAHIIWTEGEVSLLSEVQQICSTIKSKERHIDLLFLTTGYTPFGARSETREGLEISQALTYYSRMLFICQLLPLLEKSEAPRVVGVLAGGMERASLDLEDIDLREPGKFGMVRAQAQYCTMNTISMEILATENPHVTFIHSMPGWVATGNVWRGVDDPNSFMGWFVWLILAPLIRLFSFSEEESGQRHLFQSTSAAFGGRGTPWTGKPGVNTLNKQEGGLFLVGYKCDCTQNTRVLSVLRDKAQKKIWDHTSEVLKPYV</sequence>
<organism evidence="2 3">
    <name type="scientific">Paraphoma chrysanthemicola</name>
    <dbReference type="NCBI Taxonomy" id="798071"/>
    <lineage>
        <taxon>Eukaryota</taxon>
        <taxon>Fungi</taxon>
        <taxon>Dikarya</taxon>
        <taxon>Ascomycota</taxon>
        <taxon>Pezizomycotina</taxon>
        <taxon>Dothideomycetes</taxon>
        <taxon>Pleosporomycetidae</taxon>
        <taxon>Pleosporales</taxon>
        <taxon>Pleosporineae</taxon>
        <taxon>Phaeosphaeriaceae</taxon>
        <taxon>Paraphoma</taxon>
    </lineage>
</organism>
<dbReference type="Proteomes" id="UP000813461">
    <property type="component" value="Unassembled WGS sequence"/>
</dbReference>
<dbReference type="Pfam" id="PF00106">
    <property type="entry name" value="adh_short"/>
    <property type="match status" value="1"/>
</dbReference>
<proteinExistence type="predicted"/>
<dbReference type="InterPro" id="IPR002347">
    <property type="entry name" value="SDR_fam"/>
</dbReference>
<dbReference type="SUPFAM" id="SSF51735">
    <property type="entry name" value="NAD(P)-binding Rossmann-fold domains"/>
    <property type="match status" value="1"/>
</dbReference>
<evidence type="ECO:0008006" key="4">
    <source>
        <dbReference type="Google" id="ProtNLM"/>
    </source>
</evidence>
<evidence type="ECO:0000256" key="1">
    <source>
        <dbReference type="ARBA" id="ARBA00023002"/>
    </source>
</evidence>
<dbReference type="PANTHER" id="PTHR47534">
    <property type="entry name" value="YALI0E05731P"/>
    <property type="match status" value="1"/>
</dbReference>